<proteinExistence type="predicted"/>
<keyword evidence="1" id="KW-0472">Membrane</keyword>
<comment type="caution">
    <text evidence="3">The sequence shown here is derived from an EMBL/GenBank/DDBJ whole genome shotgun (WGS) entry which is preliminary data.</text>
</comment>
<dbReference type="Pfam" id="PF01757">
    <property type="entry name" value="Acyl_transf_3"/>
    <property type="match status" value="1"/>
</dbReference>
<dbReference type="OrthoDB" id="9814807at2"/>
<dbReference type="PANTHER" id="PTHR23028:SF53">
    <property type="entry name" value="ACYL_TRANSF_3 DOMAIN-CONTAINING PROTEIN"/>
    <property type="match status" value="1"/>
</dbReference>
<evidence type="ECO:0000313" key="4">
    <source>
        <dbReference type="Proteomes" id="UP000297258"/>
    </source>
</evidence>
<dbReference type="EMBL" id="SPUM01000043">
    <property type="protein sequence ID" value="TFW33246.1"/>
    <property type="molecule type" value="Genomic_DNA"/>
</dbReference>
<keyword evidence="4" id="KW-1185">Reference proteome</keyword>
<organism evidence="3 4">
    <name type="scientific">Massilia horti</name>
    <dbReference type="NCBI Taxonomy" id="2562153"/>
    <lineage>
        <taxon>Bacteria</taxon>
        <taxon>Pseudomonadati</taxon>
        <taxon>Pseudomonadota</taxon>
        <taxon>Betaproteobacteria</taxon>
        <taxon>Burkholderiales</taxon>
        <taxon>Oxalobacteraceae</taxon>
        <taxon>Telluria group</taxon>
        <taxon>Massilia</taxon>
    </lineage>
</organism>
<keyword evidence="1" id="KW-1133">Transmembrane helix</keyword>
<evidence type="ECO:0000256" key="1">
    <source>
        <dbReference type="SAM" id="Phobius"/>
    </source>
</evidence>
<dbReference type="InterPro" id="IPR002656">
    <property type="entry name" value="Acyl_transf_3_dom"/>
</dbReference>
<reference evidence="3 4" key="1">
    <citation type="submission" date="2019-03" db="EMBL/GenBank/DDBJ databases">
        <title>Draft genome of Massilia hortus sp. nov., a novel bacterial species of the Oxalobacteraceae family.</title>
        <authorList>
            <person name="Peta V."/>
            <person name="Raths R."/>
            <person name="Bucking H."/>
        </authorList>
    </citation>
    <scope>NUCLEOTIDE SEQUENCE [LARGE SCALE GENOMIC DNA]</scope>
    <source>
        <strain evidence="3 4">ONC3</strain>
    </source>
</reference>
<keyword evidence="3" id="KW-0808">Transferase</keyword>
<feature type="transmembrane region" description="Helical" evidence="1">
    <location>
        <begin position="291"/>
        <end position="311"/>
    </location>
</feature>
<evidence type="ECO:0000259" key="2">
    <source>
        <dbReference type="Pfam" id="PF01757"/>
    </source>
</evidence>
<accession>A0A4Y9T2D6</accession>
<protein>
    <submittedName>
        <fullName evidence="3">Acyltransferase</fullName>
    </submittedName>
</protein>
<dbReference type="Proteomes" id="UP000297258">
    <property type="component" value="Unassembled WGS sequence"/>
</dbReference>
<feature type="transmembrane region" description="Helical" evidence="1">
    <location>
        <begin position="31"/>
        <end position="47"/>
    </location>
</feature>
<keyword evidence="1" id="KW-0812">Transmembrane</keyword>
<evidence type="ECO:0000313" key="3">
    <source>
        <dbReference type="EMBL" id="TFW33246.1"/>
    </source>
</evidence>
<feature type="transmembrane region" description="Helical" evidence="1">
    <location>
        <begin position="235"/>
        <end position="253"/>
    </location>
</feature>
<dbReference type="PANTHER" id="PTHR23028">
    <property type="entry name" value="ACETYLTRANSFERASE"/>
    <property type="match status" value="1"/>
</dbReference>
<dbReference type="GO" id="GO:0016020">
    <property type="term" value="C:membrane"/>
    <property type="evidence" value="ECO:0007669"/>
    <property type="project" value="TreeGrafter"/>
</dbReference>
<dbReference type="InterPro" id="IPR050879">
    <property type="entry name" value="Acyltransferase_3"/>
</dbReference>
<feature type="transmembrane region" description="Helical" evidence="1">
    <location>
        <begin position="96"/>
        <end position="113"/>
    </location>
</feature>
<feature type="transmembrane region" description="Helical" evidence="1">
    <location>
        <begin position="259"/>
        <end position="279"/>
    </location>
</feature>
<feature type="domain" description="Acyltransferase 3" evidence="2">
    <location>
        <begin position="3"/>
        <end position="338"/>
    </location>
</feature>
<dbReference type="AlphaFoldDB" id="A0A4Y9T2D6"/>
<gene>
    <name evidence="3" type="ORF">E4O92_07240</name>
</gene>
<feature type="transmembrane region" description="Helical" evidence="1">
    <location>
        <begin position="67"/>
        <end position="84"/>
    </location>
</feature>
<dbReference type="GO" id="GO:0000271">
    <property type="term" value="P:polysaccharide biosynthetic process"/>
    <property type="evidence" value="ECO:0007669"/>
    <property type="project" value="TreeGrafter"/>
</dbReference>
<sequence>MGFLRTFLAITVVFAHSPWNGGLMFVGGQNAVQLFYIVSGFLIAHVIRTNPVYGDPFKFYLNRALRLYPIYLVVAVITLGARVLTSPKFFEFYHDIPTAAATMLVFSNLFLFGQDWLMFAGVSNNEVVFATDYRQSDCHLYTGLLVPQAWTLGVELSFYAMAPFILRNRTLLLSLLAASLAIRCALIAWGPGANDPWTYRFFPAELSLFLFGALANQFLLPFWKKFLASTKHDALPAWATVLLIASFASYFLIPVDENIKRIAMYAIFLTLLPLAFLYQKASRLDKAIGELGYPIYIGHMLVTMSFGAWAVKHGISDPLVTTLGNVVFSVGFAYVLNWFVGSPMERIRENIKSTRKGQIRSASTIRARRTASSSVR</sequence>
<keyword evidence="3" id="KW-0012">Acyltransferase</keyword>
<dbReference type="GO" id="GO:0016747">
    <property type="term" value="F:acyltransferase activity, transferring groups other than amino-acyl groups"/>
    <property type="evidence" value="ECO:0007669"/>
    <property type="project" value="InterPro"/>
</dbReference>
<name>A0A4Y9T2D6_9BURK</name>
<feature type="transmembrane region" description="Helical" evidence="1">
    <location>
        <begin position="323"/>
        <end position="340"/>
    </location>
</feature>
<feature type="transmembrane region" description="Helical" evidence="1">
    <location>
        <begin position="171"/>
        <end position="189"/>
    </location>
</feature>
<feature type="transmembrane region" description="Helical" evidence="1">
    <location>
        <begin position="201"/>
        <end position="223"/>
    </location>
</feature>
<dbReference type="RefSeq" id="WP_135189090.1">
    <property type="nucleotide sequence ID" value="NZ_SPUM01000043.1"/>
</dbReference>